<sequence>MQCKGCLNLNVRCSANDLPQELTDMIFDFIEDKRSLAACALVCKSWTAWSTRLYFRSFEVARPSVIALHDYLQLTDRARDSIRHLILKSIDGWAGGRVRGLGSGVPDADIVVQTFSVEELLAILRLLPKLESLELCSLPVYLDLWTLPLLGWPADFHPVDPQLPLIRNMRLSLKSLRLVNMASFVGDISCLLAFLSAFESIDDLHFTDEYVPNLTNRPLGRDISYMGPFNMERLSPLLTKRLYISTFRPTSFMTMINVLTDTVESATLERLELEPTDGGMRSFTVQATAAFLARVPDLQELILHIPTHRLTDWATRTSPSATLSQNADSYPS</sequence>
<dbReference type="Proteomes" id="UP000008370">
    <property type="component" value="Unassembled WGS sequence"/>
</dbReference>
<reference evidence="2 3" key="1">
    <citation type="journal article" date="2012" name="BMC Genomics">
        <title>Comparative genomics of the white-rot fungi, Phanerochaete carnosa and P. chrysosporium, to elucidate the genetic basis of the distinct wood types they colonize.</title>
        <authorList>
            <person name="Suzuki H."/>
            <person name="MacDonald J."/>
            <person name="Syed K."/>
            <person name="Salamov A."/>
            <person name="Hori C."/>
            <person name="Aerts A."/>
            <person name="Henrissat B."/>
            <person name="Wiebenga A."/>
            <person name="vanKuyk P.A."/>
            <person name="Barry K."/>
            <person name="Lindquist E."/>
            <person name="LaButti K."/>
            <person name="Lapidus A."/>
            <person name="Lucas S."/>
            <person name="Coutinho P."/>
            <person name="Gong Y."/>
            <person name="Samejima M."/>
            <person name="Mahadevan R."/>
            <person name="Abou-Zaid M."/>
            <person name="de Vries R.P."/>
            <person name="Igarashi K."/>
            <person name="Yadav J.S."/>
            <person name="Grigoriev I.V."/>
            <person name="Master E.R."/>
        </authorList>
    </citation>
    <scope>NUCLEOTIDE SEQUENCE [LARGE SCALE GENOMIC DNA]</scope>
    <source>
        <strain evidence="2 3">HHB-10118-sp</strain>
    </source>
</reference>
<dbReference type="RefSeq" id="XP_007392850.1">
    <property type="nucleotide sequence ID" value="XM_007392788.1"/>
</dbReference>
<proteinExistence type="predicted"/>
<organism evidence="2 3">
    <name type="scientific">Phanerochaete carnosa (strain HHB-10118-sp)</name>
    <name type="common">White-rot fungus</name>
    <name type="synonym">Peniophora carnosa</name>
    <dbReference type="NCBI Taxonomy" id="650164"/>
    <lineage>
        <taxon>Eukaryota</taxon>
        <taxon>Fungi</taxon>
        <taxon>Dikarya</taxon>
        <taxon>Basidiomycota</taxon>
        <taxon>Agaricomycotina</taxon>
        <taxon>Agaricomycetes</taxon>
        <taxon>Polyporales</taxon>
        <taxon>Phanerochaetaceae</taxon>
        <taxon>Phanerochaete</taxon>
    </lineage>
</organism>
<accession>K5WEK5</accession>
<evidence type="ECO:0000313" key="3">
    <source>
        <dbReference type="Proteomes" id="UP000008370"/>
    </source>
</evidence>
<keyword evidence="3" id="KW-1185">Reference proteome</keyword>
<evidence type="ECO:0000313" key="2">
    <source>
        <dbReference type="EMBL" id="EKM57499.1"/>
    </source>
</evidence>
<gene>
    <name evidence="2" type="ORF">PHACADRAFT_251170</name>
</gene>
<protein>
    <recommendedName>
        <fullName evidence="1">F-box domain-containing protein</fullName>
    </recommendedName>
</protein>
<feature type="domain" description="F-box" evidence="1">
    <location>
        <begin position="16"/>
        <end position="49"/>
    </location>
</feature>
<dbReference type="SUPFAM" id="SSF81383">
    <property type="entry name" value="F-box domain"/>
    <property type="match status" value="1"/>
</dbReference>
<dbReference type="Pfam" id="PF12937">
    <property type="entry name" value="F-box-like"/>
    <property type="match status" value="1"/>
</dbReference>
<dbReference type="InterPro" id="IPR001810">
    <property type="entry name" value="F-box_dom"/>
</dbReference>
<dbReference type="GeneID" id="18915146"/>
<dbReference type="InterPro" id="IPR036047">
    <property type="entry name" value="F-box-like_dom_sf"/>
</dbReference>
<dbReference type="OrthoDB" id="2744824at2759"/>
<dbReference type="KEGG" id="pco:PHACADRAFT_251170"/>
<name>K5WEK5_PHACS</name>
<dbReference type="InParanoid" id="K5WEK5"/>
<dbReference type="Gene3D" id="1.20.1280.50">
    <property type="match status" value="1"/>
</dbReference>
<dbReference type="HOGENOM" id="CLU_837049_0_0_1"/>
<dbReference type="EMBL" id="JH930470">
    <property type="protein sequence ID" value="EKM57499.1"/>
    <property type="molecule type" value="Genomic_DNA"/>
</dbReference>
<dbReference type="AlphaFoldDB" id="K5WEK5"/>
<evidence type="ECO:0000259" key="1">
    <source>
        <dbReference type="Pfam" id="PF12937"/>
    </source>
</evidence>